<organism evidence="1 2">
    <name type="scientific">Paludibacterium paludis</name>
    <dbReference type="NCBI Taxonomy" id="1225769"/>
    <lineage>
        <taxon>Bacteria</taxon>
        <taxon>Pseudomonadati</taxon>
        <taxon>Pseudomonadota</taxon>
        <taxon>Betaproteobacteria</taxon>
        <taxon>Neisseriales</taxon>
        <taxon>Chromobacteriaceae</taxon>
        <taxon>Paludibacterium</taxon>
    </lineage>
</organism>
<dbReference type="Proteomes" id="UP000645257">
    <property type="component" value="Unassembled WGS sequence"/>
</dbReference>
<comment type="caution">
    <text evidence="1">The sequence shown here is derived from an EMBL/GenBank/DDBJ whole genome shotgun (WGS) entry which is preliminary data.</text>
</comment>
<reference evidence="1" key="2">
    <citation type="submission" date="2020-09" db="EMBL/GenBank/DDBJ databases">
        <authorList>
            <person name="Sun Q."/>
            <person name="Kim S."/>
        </authorList>
    </citation>
    <scope>NUCLEOTIDE SEQUENCE</scope>
    <source>
        <strain evidence="1">KCTC 32182</strain>
    </source>
</reference>
<evidence type="ECO:0000313" key="1">
    <source>
        <dbReference type="EMBL" id="GGY17595.1"/>
    </source>
</evidence>
<dbReference type="RefSeq" id="WP_189534116.1">
    <property type="nucleotide sequence ID" value="NZ_BMYX01000011.1"/>
</dbReference>
<dbReference type="Pfam" id="PF06945">
    <property type="entry name" value="DUF1289"/>
    <property type="match status" value="1"/>
</dbReference>
<gene>
    <name evidence="1" type="ORF">GCM10011289_21340</name>
</gene>
<dbReference type="Pfam" id="PF14375">
    <property type="entry name" value="Cys_rich_CWC"/>
    <property type="match status" value="1"/>
</dbReference>
<name>A0A918UAL8_9NEIS</name>
<sequence>MNDNDAGEIPSPCRQTCRLDPSGKTCEGCGRTIDEIARWSAMNAGERLAVRRRLGLPDTAWPAAATVACPRCGAPFTCGGHGTQACWCASLPPRPLDSAATGCLCPDCLKG</sequence>
<dbReference type="PANTHER" id="PTHR35175">
    <property type="entry name" value="DUF1289 DOMAIN-CONTAINING PROTEIN"/>
    <property type="match status" value="1"/>
</dbReference>
<dbReference type="InterPro" id="IPR010710">
    <property type="entry name" value="DUF1289"/>
</dbReference>
<accession>A0A918UAL8</accession>
<dbReference type="InterPro" id="IPR032720">
    <property type="entry name" value="Cys_rich_CWC"/>
</dbReference>
<dbReference type="EMBL" id="BMYX01000011">
    <property type="protein sequence ID" value="GGY17595.1"/>
    <property type="molecule type" value="Genomic_DNA"/>
</dbReference>
<dbReference type="AlphaFoldDB" id="A0A918UAL8"/>
<reference evidence="1" key="1">
    <citation type="journal article" date="2014" name="Int. J. Syst. Evol. Microbiol.">
        <title>Complete genome sequence of Corynebacterium casei LMG S-19264T (=DSM 44701T), isolated from a smear-ripened cheese.</title>
        <authorList>
            <consortium name="US DOE Joint Genome Institute (JGI-PGF)"/>
            <person name="Walter F."/>
            <person name="Albersmeier A."/>
            <person name="Kalinowski J."/>
            <person name="Ruckert C."/>
        </authorList>
    </citation>
    <scope>NUCLEOTIDE SEQUENCE</scope>
    <source>
        <strain evidence="1">KCTC 32182</strain>
    </source>
</reference>
<protein>
    <submittedName>
        <fullName evidence="1">DUF1289 domain-containing protein</fullName>
    </submittedName>
</protein>
<keyword evidence="2" id="KW-1185">Reference proteome</keyword>
<dbReference type="PANTHER" id="PTHR35175:SF2">
    <property type="entry name" value="DUF1289 DOMAIN-CONTAINING PROTEIN"/>
    <property type="match status" value="1"/>
</dbReference>
<evidence type="ECO:0000313" key="2">
    <source>
        <dbReference type="Proteomes" id="UP000645257"/>
    </source>
</evidence>
<proteinExistence type="predicted"/>